<feature type="compositionally biased region" description="Low complexity" evidence="3">
    <location>
        <begin position="1"/>
        <end position="19"/>
    </location>
</feature>
<dbReference type="AlphaFoldDB" id="K7RRN2"/>
<dbReference type="InterPro" id="IPR051601">
    <property type="entry name" value="Serine_prot/Carboxylest_S33"/>
</dbReference>
<evidence type="ECO:0000256" key="1">
    <source>
        <dbReference type="ARBA" id="ARBA00010088"/>
    </source>
</evidence>
<dbReference type="EMBL" id="CP003493">
    <property type="protein sequence ID" value="AFV90714.1"/>
    <property type="molecule type" value="Genomic_DNA"/>
</dbReference>
<gene>
    <name evidence="5" type="ordered locus">PACID_29490</name>
</gene>
<evidence type="ECO:0000259" key="4">
    <source>
        <dbReference type="Pfam" id="PF00561"/>
    </source>
</evidence>
<keyword evidence="2 5" id="KW-0378">Hydrolase</keyword>
<evidence type="ECO:0000256" key="3">
    <source>
        <dbReference type="SAM" id="MobiDB-lite"/>
    </source>
</evidence>
<dbReference type="PANTHER" id="PTHR43248:SF2">
    <property type="entry name" value="PROLYL AMINOPEPTIDASE"/>
    <property type="match status" value="1"/>
</dbReference>
<dbReference type="PRINTS" id="PR00793">
    <property type="entry name" value="PROAMNOPTASE"/>
</dbReference>
<sequence>MTSRATPRPTGPSSSGSAPEPAPALDDAWRRFIPGLITDDVRLDLPLVHSDPDDPRTIQVYARIVATPEGLDKPYLVFLQGGPGCDSPRPTLTDPQFPGWLARALQDYRVVLLDQRGTGLSSPVSEPVGSAEDQAEYLTHMRADEIVEDCEDIRRHLGVEHWAALGQSFGGFTLLRYLSAHPESLTAGYFTGGLSAVGHHPDSVYAVTFAGMERKSLEYYRRFPEDRDKVRALVDLAAEGGVRTPWGDVVTASRVRSLGNNLGASGGAEKLHYLLELEPSSRAFRYDLAEMLPFGGRNPLYAVVHESCYADGATTGWSAARTMPKSFQDDPTLLTGEHLFPEWFDTDSALQPWKDVAHLLAYHPWPRLYDTDALRAAQVPCAAAVYYHDAYVPLQYSMETAALLPDMHPWVTSEYEHNGSNASGGAVLDRLIRLARRDLVR</sequence>
<dbReference type="PATRIC" id="fig|1171373.8.peg.2900"/>
<dbReference type="Gene3D" id="3.40.50.1820">
    <property type="entry name" value="alpha/beta hydrolase"/>
    <property type="match status" value="1"/>
</dbReference>
<feature type="region of interest" description="Disordered" evidence="3">
    <location>
        <begin position="1"/>
        <end position="24"/>
    </location>
</feature>
<comment type="similarity">
    <text evidence="1">Belongs to the peptidase S33 family.</text>
</comment>
<dbReference type="GO" id="GO:0004177">
    <property type="term" value="F:aminopeptidase activity"/>
    <property type="evidence" value="ECO:0007669"/>
    <property type="project" value="UniProtKB-EC"/>
</dbReference>
<organism evidence="5 6">
    <name type="scientific">Acidipropionibacterium acidipropionici (strain ATCC 4875 / DSM 20272 / JCM 6432 / NBRC 12425 / NCIMB 8070 / 4)</name>
    <name type="common">Propionibacterium acidipropionici</name>
    <dbReference type="NCBI Taxonomy" id="1171373"/>
    <lineage>
        <taxon>Bacteria</taxon>
        <taxon>Bacillati</taxon>
        <taxon>Actinomycetota</taxon>
        <taxon>Actinomycetes</taxon>
        <taxon>Propionibacteriales</taxon>
        <taxon>Propionibacteriaceae</taxon>
        <taxon>Acidipropionibacterium</taxon>
    </lineage>
</organism>
<dbReference type="PANTHER" id="PTHR43248">
    <property type="entry name" value="2-SUCCINYL-6-HYDROXY-2,4-CYCLOHEXADIENE-1-CARBOXYLATE SYNTHASE"/>
    <property type="match status" value="1"/>
</dbReference>
<proteinExistence type="inferred from homology"/>
<accession>K7RRN2</accession>
<dbReference type="Proteomes" id="UP000000214">
    <property type="component" value="Chromosome"/>
</dbReference>
<dbReference type="STRING" id="1171373.PACID_29490"/>
<protein>
    <submittedName>
        <fullName evidence="5">Hydrolase, alpha/beta domain-containing protein</fullName>
    </submittedName>
</protein>
<name>K7RRN2_ACIA4</name>
<dbReference type="InterPro" id="IPR002410">
    <property type="entry name" value="Peptidase_S33"/>
</dbReference>
<dbReference type="HOGENOM" id="CLU_024518_2_0_11"/>
<dbReference type="Pfam" id="PF00561">
    <property type="entry name" value="Abhydrolase_1"/>
    <property type="match status" value="1"/>
</dbReference>
<dbReference type="GO" id="GO:0006508">
    <property type="term" value="P:proteolysis"/>
    <property type="evidence" value="ECO:0007669"/>
    <property type="project" value="InterPro"/>
</dbReference>
<evidence type="ECO:0000313" key="6">
    <source>
        <dbReference type="Proteomes" id="UP000000214"/>
    </source>
</evidence>
<feature type="domain" description="AB hydrolase-1" evidence="4">
    <location>
        <begin position="75"/>
        <end position="229"/>
    </location>
</feature>
<evidence type="ECO:0000313" key="5">
    <source>
        <dbReference type="EMBL" id="AFV90714.1"/>
    </source>
</evidence>
<dbReference type="eggNOG" id="COG0596">
    <property type="taxonomic scope" value="Bacteria"/>
</dbReference>
<reference evidence="5 6" key="1">
    <citation type="journal article" date="2012" name="BMC Genomics">
        <title>The genome sequence of Propionibacterium acidipropionici provides insights into its biotechnological and industrial potential.</title>
        <authorList>
            <person name="Parizzi L.P."/>
            <person name="Grassi M.C."/>
            <person name="Llerena L.A."/>
            <person name="Carazzolle M.F."/>
            <person name="Queiroz V.L."/>
            <person name="Lunardi I."/>
            <person name="Zeidler A.F."/>
            <person name="Teixeira P.J."/>
            <person name="Mieczkowski P."/>
            <person name="Rincones J."/>
            <person name="Pereira G.A."/>
        </authorList>
    </citation>
    <scope>NUCLEOTIDE SEQUENCE [LARGE SCALE GENOMIC DNA]</scope>
    <source>
        <strain evidence="6">ATCC 4875 / DSM 20272 / JCM 6432 / NBRC 12425 / NCIMB 8070</strain>
    </source>
</reference>
<evidence type="ECO:0000256" key="2">
    <source>
        <dbReference type="ARBA" id="ARBA00022801"/>
    </source>
</evidence>
<dbReference type="GeneID" id="88084835"/>
<dbReference type="KEGG" id="pbo:PACID_29490"/>
<dbReference type="InterPro" id="IPR029058">
    <property type="entry name" value="AB_hydrolase_fold"/>
</dbReference>
<dbReference type="SUPFAM" id="SSF53474">
    <property type="entry name" value="alpha/beta-Hydrolases"/>
    <property type="match status" value="1"/>
</dbReference>
<dbReference type="RefSeq" id="WP_015071611.1">
    <property type="nucleotide sequence ID" value="NC_019395.1"/>
</dbReference>
<dbReference type="InterPro" id="IPR000073">
    <property type="entry name" value="AB_hydrolase_1"/>
</dbReference>